<dbReference type="Pfam" id="PF01722">
    <property type="entry name" value="BolA"/>
    <property type="match status" value="1"/>
</dbReference>
<dbReference type="KEGG" id="bba:Bd1328"/>
<sequence length="110" mass="12478">MSKREQRIREILNQSLAPLELGVENESHMHSVPANSETHFKVLVVSEAFEGKSRIDRQRMVNDLLKSELQSGLHALTQKALTPTEWQAQKDTLNFVSPECLGGSKHDRRS</sequence>
<dbReference type="STRING" id="264462.Bd1328"/>
<reference evidence="3 4" key="1">
    <citation type="journal article" date="2004" name="Science">
        <title>A predator unmasked: life cycle of Bdellovibrio bacteriovorus from a genomic perspective.</title>
        <authorList>
            <person name="Rendulic S."/>
            <person name="Jagtap P."/>
            <person name="Rosinus A."/>
            <person name="Eppinger M."/>
            <person name="Baar C."/>
            <person name="Lanz C."/>
            <person name="Keller H."/>
            <person name="Lambert C."/>
            <person name="Evans K.J."/>
            <person name="Goesmann A."/>
            <person name="Meyer F."/>
            <person name="Sockett R.E."/>
            <person name="Schuster S.C."/>
        </authorList>
    </citation>
    <scope>NUCLEOTIDE SEQUENCE [LARGE SCALE GENOMIC DNA]</scope>
    <source>
        <strain evidence="4">ATCC 15356 / DSM 50701 / NCIMB 9529 / HD100</strain>
    </source>
</reference>
<evidence type="ECO:0000313" key="4">
    <source>
        <dbReference type="Proteomes" id="UP000008080"/>
    </source>
</evidence>
<dbReference type="Proteomes" id="UP000008080">
    <property type="component" value="Chromosome"/>
</dbReference>
<dbReference type="PANTHER" id="PTHR46229:SF2">
    <property type="entry name" value="BOLA-LIKE PROTEIN 1"/>
    <property type="match status" value="1"/>
</dbReference>
<gene>
    <name evidence="3" type="primary">bolA</name>
    <name evidence="3" type="ordered locus">Bd1328</name>
</gene>
<keyword evidence="4" id="KW-1185">Reference proteome</keyword>
<comment type="similarity">
    <text evidence="1 2">Belongs to the BolA/IbaG family.</text>
</comment>
<accession>Q6MND0</accession>
<evidence type="ECO:0000256" key="2">
    <source>
        <dbReference type="RuleBase" id="RU003860"/>
    </source>
</evidence>
<protein>
    <submittedName>
        <fullName evidence="3">BolA-like protein</fullName>
    </submittedName>
</protein>
<dbReference type="AlphaFoldDB" id="Q6MND0"/>
<name>Q6MND0_BDEBA</name>
<dbReference type="InterPro" id="IPR036065">
    <property type="entry name" value="BolA-like_sf"/>
</dbReference>
<dbReference type="SUPFAM" id="SSF82657">
    <property type="entry name" value="BolA-like"/>
    <property type="match status" value="1"/>
</dbReference>
<dbReference type="InterPro" id="IPR050961">
    <property type="entry name" value="BolA/IbaG_stress_morph_reg"/>
</dbReference>
<evidence type="ECO:0000313" key="3">
    <source>
        <dbReference type="EMBL" id="CAE79222.1"/>
    </source>
</evidence>
<organism evidence="3 4">
    <name type="scientific">Bdellovibrio bacteriovorus (strain ATCC 15356 / DSM 50701 / NCIMB 9529 / HD100)</name>
    <dbReference type="NCBI Taxonomy" id="264462"/>
    <lineage>
        <taxon>Bacteria</taxon>
        <taxon>Pseudomonadati</taxon>
        <taxon>Bdellovibrionota</taxon>
        <taxon>Bdellovibrionia</taxon>
        <taxon>Bdellovibrionales</taxon>
        <taxon>Pseudobdellovibrionaceae</taxon>
        <taxon>Bdellovibrio</taxon>
    </lineage>
</organism>
<dbReference type="PIRSF" id="PIRSF003113">
    <property type="entry name" value="BolA"/>
    <property type="match status" value="1"/>
</dbReference>
<dbReference type="EMBL" id="BX842649">
    <property type="protein sequence ID" value="CAE79222.1"/>
    <property type="molecule type" value="Genomic_DNA"/>
</dbReference>
<dbReference type="InterPro" id="IPR002634">
    <property type="entry name" value="BolA"/>
</dbReference>
<dbReference type="Gene3D" id="3.30.300.90">
    <property type="entry name" value="BolA-like"/>
    <property type="match status" value="1"/>
</dbReference>
<dbReference type="RefSeq" id="WP_011163824.1">
    <property type="nucleotide sequence ID" value="NC_005363.1"/>
</dbReference>
<dbReference type="eggNOG" id="COG0271">
    <property type="taxonomic scope" value="Bacteria"/>
</dbReference>
<dbReference type="GeneID" id="93012346"/>
<dbReference type="PANTHER" id="PTHR46229">
    <property type="entry name" value="BOLA TRANSCRIPTION REGULATOR"/>
    <property type="match status" value="1"/>
</dbReference>
<evidence type="ECO:0000256" key="1">
    <source>
        <dbReference type="ARBA" id="ARBA00005578"/>
    </source>
</evidence>
<dbReference type="HOGENOM" id="CLU_109462_3_1_7"/>
<proteinExistence type="inferred from homology"/>